<dbReference type="Pfam" id="PF13602">
    <property type="entry name" value="ADH_zinc_N_2"/>
    <property type="match status" value="1"/>
</dbReference>
<dbReference type="SUPFAM" id="SSF50129">
    <property type="entry name" value="GroES-like"/>
    <property type="match status" value="1"/>
</dbReference>
<reference evidence="2 3" key="1">
    <citation type="submission" date="2017-02" db="EMBL/GenBank/DDBJ databases">
        <title>The new phylogeny of genus Mycobacterium.</title>
        <authorList>
            <person name="Tortoli E."/>
            <person name="Trovato A."/>
            <person name="Cirillo D.M."/>
        </authorList>
    </citation>
    <scope>NUCLEOTIDE SEQUENCE [LARGE SCALE GENOMIC DNA]</scope>
    <source>
        <strain evidence="2 3">DSM 43992</strain>
    </source>
</reference>
<dbReference type="Pfam" id="PF08240">
    <property type="entry name" value="ADH_N"/>
    <property type="match status" value="1"/>
</dbReference>
<evidence type="ECO:0000259" key="1">
    <source>
        <dbReference type="SMART" id="SM00829"/>
    </source>
</evidence>
<evidence type="ECO:0000313" key="2">
    <source>
        <dbReference type="EMBL" id="ORB74396.1"/>
    </source>
</evidence>
<organism evidence="2 3">
    <name type="scientific">Mycobacterium scrofulaceum</name>
    <dbReference type="NCBI Taxonomy" id="1783"/>
    <lineage>
        <taxon>Bacteria</taxon>
        <taxon>Bacillati</taxon>
        <taxon>Actinomycetota</taxon>
        <taxon>Actinomycetes</taxon>
        <taxon>Mycobacteriales</taxon>
        <taxon>Mycobacteriaceae</taxon>
        <taxon>Mycobacterium</taxon>
    </lineage>
</organism>
<dbReference type="Proteomes" id="UP000192601">
    <property type="component" value="Unassembled WGS sequence"/>
</dbReference>
<gene>
    <name evidence="2" type="ORF">BST44_09770</name>
</gene>
<dbReference type="CDD" id="cd05289">
    <property type="entry name" value="MDR_like_2"/>
    <property type="match status" value="1"/>
</dbReference>
<dbReference type="GO" id="GO:0016491">
    <property type="term" value="F:oxidoreductase activity"/>
    <property type="evidence" value="ECO:0007669"/>
    <property type="project" value="InterPro"/>
</dbReference>
<dbReference type="RefSeq" id="WP_083176913.1">
    <property type="nucleotide sequence ID" value="NZ_MVIJ01000011.1"/>
</dbReference>
<dbReference type="SUPFAM" id="SSF51735">
    <property type="entry name" value="NAD(P)-binding Rossmann-fold domains"/>
    <property type="match status" value="1"/>
</dbReference>
<proteinExistence type="predicted"/>
<sequence>MPTTRRIQYHQYGGPEVLRLEDFEPRQLGADDVLVRVCAAAANPMDFGIRSGRMKMVTGRSFPRGLGYDFAGVVEAIGENVTRLRVGDEVLGAASMKDSGAFGDVVVAGQAGVVHKPAGLPFDAAATLPIAAGTAYQALFRVGSLQPGESVFVHASLGAVGRSAVQIASTHGATVAGSCRPRSEPEARELGVDPIVDFDFDPTALNRRFDVVLDTAGTLPIKKARRMLARGGRIVSVKPSPANMLRSGLPGPFHVVIGKFVTADLEAVARAAGDGHLRLPIAQTVPLAQAIPALTQLEHNGFAKRGKLVIVPG</sequence>
<protein>
    <submittedName>
        <fullName evidence="2">NADPH:quinone reductase</fullName>
    </submittedName>
</protein>
<dbReference type="OrthoDB" id="9801186at2"/>
<dbReference type="InterPro" id="IPR036291">
    <property type="entry name" value="NAD(P)-bd_dom_sf"/>
</dbReference>
<dbReference type="SMART" id="SM00829">
    <property type="entry name" value="PKS_ER"/>
    <property type="match status" value="1"/>
</dbReference>
<dbReference type="PANTHER" id="PTHR11695:SF294">
    <property type="entry name" value="RETICULON-4-INTERACTING PROTEIN 1, MITOCHONDRIAL"/>
    <property type="match status" value="1"/>
</dbReference>
<dbReference type="InterPro" id="IPR011032">
    <property type="entry name" value="GroES-like_sf"/>
</dbReference>
<name>A0A1X0KHH4_MYCSC</name>
<comment type="caution">
    <text evidence="2">The sequence shown here is derived from an EMBL/GenBank/DDBJ whole genome shotgun (WGS) entry which is preliminary data.</text>
</comment>
<dbReference type="EMBL" id="MVIJ01000011">
    <property type="protein sequence ID" value="ORB74396.1"/>
    <property type="molecule type" value="Genomic_DNA"/>
</dbReference>
<dbReference type="InterPro" id="IPR050700">
    <property type="entry name" value="YIM1/Zinc_Alcohol_DH_Fams"/>
</dbReference>
<dbReference type="STRING" id="1783.BST44_09770"/>
<dbReference type="Gene3D" id="3.90.180.10">
    <property type="entry name" value="Medium-chain alcohol dehydrogenases, catalytic domain"/>
    <property type="match status" value="1"/>
</dbReference>
<feature type="domain" description="Enoyl reductase (ER)" evidence="1">
    <location>
        <begin position="13"/>
        <end position="310"/>
    </location>
</feature>
<dbReference type="InterPro" id="IPR020843">
    <property type="entry name" value="ER"/>
</dbReference>
<dbReference type="InterPro" id="IPR013154">
    <property type="entry name" value="ADH-like_N"/>
</dbReference>
<dbReference type="Gene3D" id="3.40.50.720">
    <property type="entry name" value="NAD(P)-binding Rossmann-like Domain"/>
    <property type="match status" value="1"/>
</dbReference>
<accession>A0A1X0KHH4</accession>
<evidence type="ECO:0000313" key="3">
    <source>
        <dbReference type="Proteomes" id="UP000192601"/>
    </source>
</evidence>
<dbReference type="AlphaFoldDB" id="A0A1X0KHH4"/>
<dbReference type="PANTHER" id="PTHR11695">
    <property type="entry name" value="ALCOHOL DEHYDROGENASE RELATED"/>
    <property type="match status" value="1"/>
</dbReference>
<keyword evidence="3" id="KW-1185">Reference proteome</keyword>